<dbReference type="InterPro" id="IPR036291">
    <property type="entry name" value="NAD(P)-bd_dom_sf"/>
</dbReference>
<comment type="caution">
    <text evidence="4">The sequence shown here is derived from an EMBL/GenBank/DDBJ whole genome shotgun (WGS) entry which is preliminary data.</text>
</comment>
<feature type="domain" description="Gfo/Idh/MocA-like oxidoreductase N-terminal" evidence="2">
    <location>
        <begin position="4"/>
        <end position="130"/>
    </location>
</feature>
<dbReference type="Gene3D" id="3.30.360.10">
    <property type="entry name" value="Dihydrodipicolinate Reductase, domain 2"/>
    <property type="match status" value="1"/>
</dbReference>
<evidence type="ECO:0000256" key="1">
    <source>
        <dbReference type="SAM" id="MobiDB-lite"/>
    </source>
</evidence>
<dbReference type="SUPFAM" id="SSF55347">
    <property type="entry name" value="Glyceraldehyde-3-phosphate dehydrogenase-like, C-terminal domain"/>
    <property type="match status" value="1"/>
</dbReference>
<dbReference type="Pfam" id="PF22725">
    <property type="entry name" value="GFO_IDH_MocA_C3"/>
    <property type="match status" value="1"/>
</dbReference>
<evidence type="ECO:0000313" key="5">
    <source>
        <dbReference type="Proteomes" id="UP000733611"/>
    </source>
</evidence>
<proteinExistence type="predicted"/>
<dbReference type="GO" id="GO:0000166">
    <property type="term" value="F:nucleotide binding"/>
    <property type="evidence" value="ECO:0007669"/>
    <property type="project" value="InterPro"/>
</dbReference>
<organism evidence="4 5">
    <name type="scientific">Candidatus Anaerobiospirillum pullicola</name>
    <dbReference type="NCBI Taxonomy" id="2838451"/>
    <lineage>
        <taxon>Bacteria</taxon>
        <taxon>Pseudomonadati</taxon>
        <taxon>Pseudomonadota</taxon>
        <taxon>Gammaproteobacteria</taxon>
        <taxon>Aeromonadales</taxon>
        <taxon>Succinivibrionaceae</taxon>
        <taxon>Anaerobiospirillum</taxon>
    </lineage>
</organism>
<dbReference type="Proteomes" id="UP000733611">
    <property type="component" value="Unassembled WGS sequence"/>
</dbReference>
<protein>
    <submittedName>
        <fullName evidence="4">Gfo/Idh/MocA family oxidoreductase</fullName>
    </submittedName>
</protein>
<accession>A0A948TGI9</accession>
<reference evidence="4" key="2">
    <citation type="submission" date="2021-04" db="EMBL/GenBank/DDBJ databases">
        <authorList>
            <person name="Gilroy R."/>
        </authorList>
    </citation>
    <scope>NUCLEOTIDE SEQUENCE</scope>
    <source>
        <strain evidence="4">378</strain>
    </source>
</reference>
<dbReference type="Gene3D" id="3.40.50.720">
    <property type="entry name" value="NAD(P)-binding Rossmann-like Domain"/>
    <property type="match status" value="1"/>
</dbReference>
<dbReference type="InterPro" id="IPR000683">
    <property type="entry name" value="Gfo/Idh/MocA-like_OxRdtase_N"/>
</dbReference>
<dbReference type="InterPro" id="IPR052515">
    <property type="entry name" value="Gfo/Idh/MocA_Oxidoreductase"/>
</dbReference>
<dbReference type="EMBL" id="JAHLFE010000107">
    <property type="protein sequence ID" value="MBU3844298.1"/>
    <property type="molecule type" value="Genomic_DNA"/>
</dbReference>
<evidence type="ECO:0000259" key="3">
    <source>
        <dbReference type="Pfam" id="PF22725"/>
    </source>
</evidence>
<sequence>MAKLRFALVGTGNIAHQHVEAILACGQELVAVCNHNIEKAMLFLSSYSGREGVAPAALEETVFSSVAEMLDQVKPDVLYVTTPHLTHVDVACQAVMRGIHCIIEKPLDISLAKAQFLQEASERSGAIVSVISQSRFFKPTERIKQAIDDGKLGTPAFGVVNVLAWRDEAYYRSNTWRGTWAYEGGGVLVNQSVHELDLLCYFLGEVESVYGIWRNINHPYIEVDDTAQAIVTFKSGATATIIVSNSVNPAQDAYVHIVGSNGNTVGIKTHGGVEIEAGIKPSSFHAYNDVFTLEDEDTLKQYRQDDYAGITEKECPYYFFAQQVQEMVHAVQSRRDGIKVHLRNNIASAQGCMRIFQGIYLSQQLGRPVTVKEIIDHSMAELAKENQPQPKAAPAAASAAPKDEAQAAAATDTPSSAS</sequence>
<feature type="domain" description="GFO/IDH/MocA-like oxidoreductase" evidence="3">
    <location>
        <begin position="141"/>
        <end position="263"/>
    </location>
</feature>
<reference evidence="4" key="1">
    <citation type="journal article" date="2021" name="PeerJ">
        <title>Extensive microbial diversity within the chicken gut microbiome revealed by metagenomics and culture.</title>
        <authorList>
            <person name="Gilroy R."/>
            <person name="Ravi A."/>
            <person name="Getino M."/>
            <person name="Pursley I."/>
            <person name="Horton D.L."/>
            <person name="Alikhan N.F."/>
            <person name="Baker D."/>
            <person name="Gharbi K."/>
            <person name="Hall N."/>
            <person name="Watson M."/>
            <person name="Adriaenssens E.M."/>
            <person name="Foster-Nyarko E."/>
            <person name="Jarju S."/>
            <person name="Secka A."/>
            <person name="Antonio M."/>
            <person name="Oren A."/>
            <person name="Chaudhuri R.R."/>
            <person name="La Ragione R."/>
            <person name="Hildebrand F."/>
            <person name="Pallen M.J."/>
        </authorList>
    </citation>
    <scope>NUCLEOTIDE SEQUENCE</scope>
    <source>
        <strain evidence="4">378</strain>
    </source>
</reference>
<dbReference type="PANTHER" id="PTHR43249">
    <property type="entry name" value="UDP-N-ACETYL-2-AMINO-2-DEOXY-D-GLUCURONATE OXIDASE"/>
    <property type="match status" value="1"/>
</dbReference>
<dbReference type="AlphaFoldDB" id="A0A948TGI9"/>
<dbReference type="PANTHER" id="PTHR43249:SF1">
    <property type="entry name" value="D-GLUCOSIDE 3-DEHYDROGENASE"/>
    <property type="match status" value="1"/>
</dbReference>
<evidence type="ECO:0000259" key="2">
    <source>
        <dbReference type="Pfam" id="PF01408"/>
    </source>
</evidence>
<name>A0A948TGI9_9GAMM</name>
<dbReference type="InterPro" id="IPR055170">
    <property type="entry name" value="GFO_IDH_MocA-like_dom"/>
</dbReference>
<dbReference type="SUPFAM" id="SSF51735">
    <property type="entry name" value="NAD(P)-binding Rossmann-fold domains"/>
    <property type="match status" value="1"/>
</dbReference>
<evidence type="ECO:0000313" key="4">
    <source>
        <dbReference type="EMBL" id="MBU3844298.1"/>
    </source>
</evidence>
<feature type="region of interest" description="Disordered" evidence="1">
    <location>
        <begin position="381"/>
        <end position="418"/>
    </location>
</feature>
<dbReference type="Pfam" id="PF01408">
    <property type="entry name" value="GFO_IDH_MocA"/>
    <property type="match status" value="1"/>
</dbReference>
<gene>
    <name evidence="4" type="ORF">H9847_05445</name>
</gene>
<feature type="compositionally biased region" description="Low complexity" evidence="1">
    <location>
        <begin position="385"/>
        <end position="418"/>
    </location>
</feature>